<evidence type="ECO:0000256" key="4">
    <source>
        <dbReference type="ARBA" id="ARBA00069779"/>
    </source>
</evidence>
<evidence type="ECO:0000313" key="7">
    <source>
        <dbReference type="Proteomes" id="UP000030816"/>
    </source>
</evidence>
<comment type="caution">
    <text evidence="6">The sequence shown here is derived from an EMBL/GenBank/DDBJ whole genome shotgun (WGS) entry which is preliminary data.</text>
</comment>
<dbReference type="Proteomes" id="UP000030816">
    <property type="component" value="Unassembled WGS sequence"/>
</dbReference>
<feature type="domain" description="Polysaccharide biosynthesis" evidence="5">
    <location>
        <begin position="29"/>
        <end position="166"/>
    </location>
</feature>
<dbReference type="HOGENOM" id="CLU_103791_1_1_1"/>
<sequence>MDPMERMSTSGGRVPANFDAQDAQNMEDMEKQFAVKVVQHMQTYWSILEKVKGSTLRLTKIDDEIYDHLKEAFPEFDPAATVDEDEMKSKDGKERWRNFMMAYEKKIDDYNFGTMVRNNAKAEYEEDTTIFGEDAPIVFAHLRVPRMQFYAIEIARNKNGLNDWIFEQAQRQKAKSK</sequence>
<dbReference type="OrthoDB" id="10248897at2759"/>
<dbReference type="InterPro" id="IPR008476">
    <property type="entry name" value="PBDC1_metazoa/fungi"/>
</dbReference>
<dbReference type="STRING" id="1081103.A0A0B2WPP2"/>
<evidence type="ECO:0000256" key="1">
    <source>
        <dbReference type="ARBA" id="ARBA00004496"/>
    </source>
</evidence>
<evidence type="ECO:0000313" key="6">
    <source>
        <dbReference type="EMBL" id="KHN95447.1"/>
    </source>
</evidence>
<dbReference type="AlphaFoldDB" id="A0A0B2WPP2"/>
<gene>
    <name evidence="6" type="ORF">MAM_06724</name>
</gene>
<protein>
    <recommendedName>
        <fullName evidence="4">Protein PBDC1 homolog</fullName>
    </recommendedName>
</protein>
<evidence type="ECO:0000259" key="5">
    <source>
        <dbReference type="Pfam" id="PF04669"/>
    </source>
</evidence>
<dbReference type="Gene3D" id="1.10.3560.10">
    <property type="entry name" value="yst0336 like domain"/>
    <property type="match status" value="1"/>
</dbReference>
<keyword evidence="2" id="KW-0963">Cytoplasm</keyword>
<dbReference type="GO" id="GO:0005737">
    <property type="term" value="C:cytoplasm"/>
    <property type="evidence" value="ECO:0007669"/>
    <property type="project" value="UniProtKB-SubCell"/>
</dbReference>
<dbReference type="RefSeq" id="XP_040676513.1">
    <property type="nucleotide sequence ID" value="XM_040825522.1"/>
</dbReference>
<dbReference type="Pfam" id="PF04669">
    <property type="entry name" value="PBDC1"/>
    <property type="match status" value="1"/>
</dbReference>
<organism evidence="6 7">
    <name type="scientific">Metarhizium album (strain ARSEF 1941)</name>
    <dbReference type="NCBI Taxonomy" id="1081103"/>
    <lineage>
        <taxon>Eukaryota</taxon>
        <taxon>Fungi</taxon>
        <taxon>Dikarya</taxon>
        <taxon>Ascomycota</taxon>
        <taxon>Pezizomycotina</taxon>
        <taxon>Sordariomycetes</taxon>
        <taxon>Hypocreomycetidae</taxon>
        <taxon>Hypocreales</taxon>
        <taxon>Clavicipitaceae</taxon>
        <taxon>Metarhizium</taxon>
    </lineage>
</organism>
<dbReference type="PANTHER" id="PTHR13410">
    <property type="entry name" value="PROTEIN PBDC1"/>
    <property type="match status" value="1"/>
</dbReference>
<evidence type="ECO:0000256" key="2">
    <source>
        <dbReference type="ARBA" id="ARBA00022490"/>
    </source>
</evidence>
<dbReference type="PANTHER" id="PTHR13410:SF9">
    <property type="entry name" value="PROTEIN PBDC1"/>
    <property type="match status" value="1"/>
</dbReference>
<dbReference type="GeneID" id="63741179"/>
<comment type="similarity">
    <text evidence="3">Belongs to the PBDC1 family.</text>
</comment>
<accession>A0A0B2WPP2</accession>
<comment type="subcellular location">
    <subcellularLocation>
        <location evidence="1">Cytoplasm</location>
    </subcellularLocation>
</comment>
<dbReference type="FunFam" id="1.10.3560.10:FF:000001">
    <property type="entry name" value="Protein PBDC1 homolog"/>
    <property type="match status" value="1"/>
</dbReference>
<dbReference type="EMBL" id="AZHE01000023">
    <property type="protein sequence ID" value="KHN95447.1"/>
    <property type="molecule type" value="Genomic_DNA"/>
</dbReference>
<dbReference type="InterPro" id="IPR023139">
    <property type="entry name" value="PBDC1-like_dom_sf"/>
</dbReference>
<reference evidence="6 7" key="1">
    <citation type="journal article" date="2014" name="Proc. Natl. Acad. Sci. U.S.A.">
        <title>Trajectory and genomic determinants of fungal-pathogen speciation and host adaptation.</title>
        <authorList>
            <person name="Hu X."/>
            <person name="Xiao G."/>
            <person name="Zheng P."/>
            <person name="Shang Y."/>
            <person name="Su Y."/>
            <person name="Zhang X."/>
            <person name="Liu X."/>
            <person name="Zhan S."/>
            <person name="St Leger R.J."/>
            <person name="Wang C."/>
        </authorList>
    </citation>
    <scope>NUCLEOTIDE SEQUENCE [LARGE SCALE GENOMIC DNA]</scope>
    <source>
        <strain evidence="6 7">ARSEF 1941</strain>
    </source>
</reference>
<dbReference type="InterPro" id="IPR021148">
    <property type="entry name" value="Polysacc_synth_dom"/>
</dbReference>
<evidence type="ECO:0000256" key="3">
    <source>
        <dbReference type="ARBA" id="ARBA00061201"/>
    </source>
</evidence>
<name>A0A0B2WPP2_METAS</name>
<proteinExistence type="inferred from homology"/>
<keyword evidence="7" id="KW-1185">Reference proteome</keyword>